<protein>
    <submittedName>
        <fullName evidence="1">Uncharacterized protein</fullName>
    </submittedName>
</protein>
<reference evidence="1 2" key="1">
    <citation type="submission" date="2021-01" db="EMBL/GenBank/DDBJ databases">
        <title>Genomic Encyclopedia of Type Strains, Phase IV (KMG-IV): sequencing the most valuable type-strain genomes for metagenomic binning, comparative biology and taxonomic classification.</title>
        <authorList>
            <person name="Goeker M."/>
        </authorList>
    </citation>
    <scope>NUCLEOTIDE SEQUENCE [LARGE SCALE GENOMIC DNA]</scope>
    <source>
        <strain evidence="1 2">DSM 105453</strain>
    </source>
</reference>
<dbReference type="EMBL" id="JAFBFH010000008">
    <property type="protein sequence ID" value="MBM7714625.1"/>
    <property type="molecule type" value="Genomic_DNA"/>
</dbReference>
<accession>A0ABS2R4P8</accession>
<dbReference type="Gene3D" id="3.90.380.10">
    <property type="entry name" value="Naphthalene 1,2-dioxygenase Alpha Subunit, Chain A, domain 1"/>
    <property type="match status" value="1"/>
</dbReference>
<sequence length="50" mass="6075">MDQVGKEDFELVEFLQQWFDTKAFDCGGYSPNEYAIKFFHERYREEMGEI</sequence>
<evidence type="ECO:0000313" key="2">
    <source>
        <dbReference type="Proteomes" id="UP000823485"/>
    </source>
</evidence>
<name>A0ABS2R4P8_9BACI</name>
<dbReference type="SUPFAM" id="SSF55961">
    <property type="entry name" value="Bet v1-like"/>
    <property type="match status" value="1"/>
</dbReference>
<keyword evidence="2" id="KW-1185">Reference proteome</keyword>
<dbReference type="Proteomes" id="UP000823485">
    <property type="component" value="Unassembled WGS sequence"/>
</dbReference>
<proteinExistence type="predicted"/>
<organism evidence="1 2">
    <name type="scientific">Siminovitchia thermophila</name>
    <dbReference type="NCBI Taxonomy" id="1245522"/>
    <lineage>
        <taxon>Bacteria</taxon>
        <taxon>Bacillati</taxon>
        <taxon>Bacillota</taxon>
        <taxon>Bacilli</taxon>
        <taxon>Bacillales</taxon>
        <taxon>Bacillaceae</taxon>
        <taxon>Siminovitchia</taxon>
    </lineage>
</organism>
<comment type="caution">
    <text evidence="1">The sequence shown here is derived from an EMBL/GenBank/DDBJ whole genome shotgun (WGS) entry which is preliminary data.</text>
</comment>
<gene>
    <name evidence="1" type="ORF">JOC94_001597</name>
</gene>
<evidence type="ECO:0000313" key="1">
    <source>
        <dbReference type="EMBL" id="MBM7714625.1"/>
    </source>
</evidence>